<dbReference type="EMBL" id="AJSX01000004">
    <property type="protein sequence ID" value="EIJ71867.1"/>
    <property type="molecule type" value="Genomic_DNA"/>
</dbReference>
<dbReference type="Pfam" id="PF13609">
    <property type="entry name" value="Porin_4"/>
    <property type="match status" value="1"/>
</dbReference>
<dbReference type="eggNOG" id="COG3203">
    <property type="taxonomic scope" value="Bacteria"/>
</dbReference>
<accession>I3DJH4</accession>
<sequence>MTKGIKFTSATFNGFKIGADYYFGNKSKTASSTTLTYPTCTALPCNTAPIATTTTGQGASTGTGFDIVGYYDHKFGDVSVGVRGGFGQTKASTTVFEADQFNVKSHGAGILLGYADTTFGFDYAHVETSKRGLAAAKAGGWGKFYATNVINDDVTQYRTALKYKLTPEDTIQATYIWGNGKTQGDADNDKFRGWVLSAGHEFNKNFLVYLEGGSFKVKEAGQKIDDDKKIALGTRIFF</sequence>
<dbReference type="Gene3D" id="2.40.160.10">
    <property type="entry name" value="Porin"/>
    <property type="match status" value="1"/>
</dbReference>
<dbReference type="SUPFAM" id="SSF56935">
    <property type="entry name" value="Porins"/>
    <property type="match status" value="1"/>
</dbReference>
<protein>
    <recommendedName>
        <fullName evidence="1">Porin domain-containing protein</fullName>
    </recommendedName>
</protein>
<feature type="domain" description="Porin" evidence="1">
    <location>
        <begin position="5"/>
        <end position="218"/>
    </location>
</feature>
<dbReference type="InterPro" id="IPR023614">
    <property type="entry name" value="Porin_dom_sf"/>
</dbReference>
<comment type="caution">
    <text evidence="2">The sequence shown here is derived from an EMBL/GenBank/DDBJ whole genome shotgun (WGS) entry which is preliminary data.</text>
</comment>
<dbReference type="GO" id="GO:0016020">
    <property type="term" value="C:membrane"/>
    <property type="evidence" value="ECO:0007669"/>
    <property type="project" value="InterPro"/>
</dbReference>
<evidence type="ECO:0000313" key="2">
    <source>
        <dbReference type="EMBL" id="EIJ71867.1"/>
    </source>
</evidence>
<proteinExistence type="predicted"/>
<gene>
    <name evidence="2" type="ORF">HMPREF1052_1097</name>
</gene>
<dbReference type="PATRIC" id="fig|1095749.3.peg.115"/>
<keyword evidence="3" id="KW-1185">Reference proteome</keyword>
<evidence type="ECO:0000313" key="3">
    <source>
        <dbReference type="Proteomes" id="UP000006457"/>
    </source>
</evidence>
<evidence type="ECO:0000259" key="1">
    <source>
        <dbReference type="Pfam" id="PF13609"/>
    </source>
</evidence>
<dbReference type="AlphaFoldDB" id="I3DJH4"/>
<dbReference type="GO" id="GO:0015288">
    <property type="term" value="F:porin activity"/>
    <property type="evidence" value="ECO:0007669"/>
    <property type="project" value="InterPro"/>
</dbReference>
<organism evidence="2 3">
    <name type="scientific">Pasteurella bettyae CCUG 2042</name>
    <dbReference type="NCBI Taxonomy" id="1095749"/>
    <lineage>
        <taxon>Bacteria</taxon>
        <taxon>Pseudomonadati</taxon>
        <taxon>Pseudomonadota</taxon>
        <taxon>Gammaproteobacteria</taxon>
        <taxon>Pasteurellales</taxon>
        <taxon>Pasteurellaceae</taxon>
        <taxon>Pasteurella</taxon>
    </lineage>
</organism>
<reference evidence="2 3" key="1">
    <citation type="submission" date="2012-03" db="EMBL/GenBank/DDBJ databases">
        <authorList>
            <person name="Harkins D.M."/>
            <person name="Madupu R."/>
            <person name="Durkin A.S."/>
            <person name="Torralba M."/>
            <person name="Methe B."/>
            <person name="Sutton G.G."/>
            <person name="Nelson K.E."/>
        </authorList>
    </citation>
    <scope>NUCLEOTIDE SEQUENCE [LARGE SCALE GENOMIC DNA]</scope>
    <source>
        <strain evidence="2 3">CCUG 2042</strain>
    </source>
</reference>
<dbReference type="Proteomes" id="UP000006457">
    <property type="component" value="Unassembled WGS sequence"/>
</dbReference>
<dbReference type="InterPro" id="IPR033900">
    <property type="entry name" value="Gram_neg_porin_domain"/>
</dbReference>
<name>I3DJH4_9PAST</name>